<dbReference type="AlphaFoldDB" id="A0A812X767"/>
<accession>A0A812X767</accession>
<gene>
    <name evidence="2" type="ORF">SNEC2469_LOCUS20719</name>
</gene>
<protein>
    <submittedName>
        <fullName evidence="2">Uncharacterized protein</fullName>
    </submittedName>
</protein>
<evidence type="ECO:0000313" key="3">
    <source>
        <dbReference type="Proteomes" id="UP000601435"/>
    </source>
</evidence>
<proteinExistence type="predicted"/>
<keyword evidence="3" id="KW-1185">Reference proteome</keyword>
<comment type="caution">
    <text evidence="2">The sequence shown here is derived from an EMBL/GenBank/DDBJ whole genome shotgun (WGS) entry which is preliminary data.</text>
</comment>
<dbReference type="EMBL" id="CAJNJA010036297">
    <property type="protein sequence ID" value="CAE7718741.1"/>
    <property type="molecule type" value="Genomic_DNA"/>
</dbReference>
<evidence type="ECO:0000256" key="1">
    <source>
        <dbReference type="SAM" id="MobiDB-lite"/>
    </source>
</evidence>
<organism evidence="2 3">
    <name type="scientific">Symbiodinium necroappetens</name>
    <dbReference type="NCBI Taxonomy" id="1628268"/>
    <lineage>
        <taxon>Eukaryota</taxon>
        <taxon>Sar</taxon>
        <taxon>Alveolata</taxon>
        <taxon>Dinophyceae</taxon>
        <taxon>Suessiales</taxon>
        <taxon>Symbiodiniaceae</taxon>
        <taxon>Symbiodinium</taxon>
    </lineage>
</organism>
<feature type="compositionally biased region" description="Low complexity" evidence="1">
    <location>
        <begin position="1"/>
        <end position="10"/>
    </location>
</feature>
<feature type="region of interest" description="Disordered" evidence="1">
    <location>
        <begin position="1"/>
        <end position="23"/>
    </location>
</feature>
<sequence>MSVTPTSDCSTPPPATSPSSGAKANIPEVATLLSFLENWPLDVPPLTWAQPSYKPQQVVRPPPGLGEPCFFGTKPCQSGGLPMRVGVEVPKHPHLHDSHSCSAG</sequence>
<reference evidence="2" key="1">
    <citation type="submission" date="2021-02" db="EMBL/GenBank/DDBJ databases">
        <authorList>
            <person name="Dougan E. K."/>
            <person name="Rhodes N."/>
            <person name="Thang M."/>
            <person name="Chan C."/>
        </authorList>
    </citation>
    <scope>NUCLEOTIDE SEQUENCE</scope>
</reference>
<dbReference type="OrthoDB" id="10437261at2759"/>
<dbReference type="Proteomes" id="UP000601435">
    <property type="component" value="Unassembled WGS sequence"/>
</dbReference>
<name>A0A812X767_9DINO</name>
<evidence type="ECO:0000313" key="2">
    <source>
        <dbReference type="EMBL" id="CAE7718741.1"/>
    </source>
</evidence>